<dbReference type="AlphaFoldDB" id="C8PGQ0"/>
<dbReference type="EMBL" id="ACYG01000019">
    <property type="protein sequence ID" value="EEV18288.1"/>
    <property type="molecule type" value="Genomic_DNA"/>
</dbReference>
<organism evidence="2 3">
    <name type="scientific">Campylobacter gracilis RM3268</name>
    <dbReference type="NCBI Taxonomy" id="553220"/>
    <lineage>
        <taxon>Bacteria</taxon>
        <taxon>Pseudomonadati</taxon>
        <taxon>Campylobacterota</taxon>
        <taxon>Epsilonproteobacteria</taxon>
        <taxon>Campylobacterales</taxon>
        <taxon>Campylobacteraceae</taxon>
        <taxon>Campylobacter</taxon>
    </lineage>
</organism>
<keyword evidence="1" id="KW-1133">Transmembrane helix</keyword>
<keyword evidence="1" id="KW-0472">Membrane</keyword>
<comment type="caution">
    <text evidence="2">The sequence shown here is derived from an EMBL/GenBank/DDBJ whole genome shotgun (WGS) entry which is preliminary data.</text>
</comment>
<sequence>MFLYDFLKFYLKYSKIRYFYIYLNTTFYCIMQNWYALMSALHKFR</sequence>
<accession>C8PGQ0</accession>
<protein>
    <submittedName>
        <fullName evidence="2">Uncharacterized protein</fullName>
    </submittedName>
</protein>
<evidence type="ECO:0000256" key="1">
    <source>
        <dbReference type="SAM" id="Phobius"/>
    </source>
</evidence>
<reference evidence="2 3" key="1">
    <citation type="submission" date="2009-07" db="EMBL/GenBank/DDBJ databases">
        <authorList>
            <person name="Madupu R."/>
            <person name="Sebastian Y."/>
            <person name="Durkin A.S."/>
            <person name="Torralba M."/>
            <person name="Methe B."/>
            <person name="Sutton G.G."/>
            <person name="Strausberg R.L."/>
            <person name="Nelson K.E."/>
        </authorList>
    </citation>
    <scope>NUCLEOTIDE SEQUENCE [LARGE SCALE GENOMIC DNA]</scope>
    <source>
        <strain evidence="2 3">RM3268</strain>
    </source>
</reference>
<keyword evidence="1" id="KW-0812">Transmembrane</keyword>
<dbReference type="Proteomes" id="UP000005709">
    <property type="component" value="Unassembled WGS sequence"/>
</dbReference>
<evidence type="ECO:0000313" key="2">
    <source>
        <dbReference type="EMBL" id="EEV18288.1"/>
    </source>
</evidence>
<proteinExistence type="predicted"/>
<keyword evidence="3" id="KW-1185">Reference proteome</keyword>
<evidence type="ECO:0000313" key="3">
    <source>
        <dbReference type="Proteomes" id="UP000005709"/>
    </source>
</evidence>
<gene>
    <name evidence="2" type="ORF">CAMGR0001_1045</name>
</gene>
<feature type="transmembrane region" description="Helical" evidence="1">
    <location>
        <begin position="20"/>
        <end position="41"/>
    </location>
</feature>
<name>C8PGQ0_9BACT</name>